<keyword evidence="1" id="KW-1133">Transmembrane helix</keyword>
<keyword evidence="1" id="KW-0812">Transmembrane</keyword>
<proteinExistence type="predicted"/>
<evidence type="ECO:0000256" key="1">
    <source>
        <dbReference type="SAM" id="Phobius"/>
    </source>
</evidence>
<dbReference type="Proteomes" id="UP000799779">
    <property type="component" value="Unassembled WGS sequence"/>
</dbReference>
<evidence type="ECO:0000313" key="3">
    <source>
        <dbReference type="Proteomes" id="UP000799779"/>
    </source>
</evidence>
<dbReference type="AlphaFoldDB" id="A0A6A5WH89"/>
<keyword evidence="1" id="KW-0472">Membrane</keyword>
<accession>A0A6A5WH89</accession>
<keyword evidence="3" id="KW-1185">Reference proteome</keyword>
<reference evidence="2" key="1">
    <citation type="journal article" date="2020" name="Stud. Mycol.">
        <title>101 Dothideomycetes genomes: a test case for predicting lifestyles and emergence of pathogens.</title>
        <authorList>
            <person name="Haridas S."/>
            <person name="Albert R."/>
            <person name="Binder M."/>
            <person name="Bloem J."/>
            <person name="Labutti K."/>
            <person name="Salamov A."/>
            <person name="Andreopoulos B."/>
            <person name="Baker S."/>
            <person name="Barry K."/>
            <person name="Bills G."/>
            <person name="Bluhm B."/>
            <person name="Cannon C."/>
            <person name="Castanera R."/>
            <person name="Culley D."/>
            <person name="Daum C."/>
            <person name="Ezra D."/>
            <person name="Gonzalez J."/>
            <person name="Henrissat B."/>
            <person name="Kuo A."/>
            <person name="Liang C."/>
            <person name="Lipzen A."/>
            <person name="Lutzoni F."/>
            <person name="Magnuson J."/>
            <person name="Mondo S."/>
            <person name="Nolan M."/>
            <person name="Ohm R."/>
            <person name="Pangilinan J."/>
            <person name="Park H.-J."/>
            <person name="Ramirez L."/>
            <person name="Alfaro M."/>
            <person name="Sun H."/>
            <person name="Tritt A."/>
            <person name="Yoshinaga Y."/>
            <person name="Zwiers L.-H."/>
            <person name="Turgeon B."/>
            <person name="Goodwin S."/>
            <person name="Spatafora J."/>
            <person name="Crous P."/>
            <person name="Grigoriev I."/>
        </authorList>
    </citation>
    <scope>NUCLEOTIDE SEQUENCE</scope>
    <source>
        <strain evidence="2">CBS 123094</strain>
    </source>
</reference>
<feature type="transmembrane region" description="Helical" evidence="1">
    <location>
        <begin position="12"/>
        <end position="32"/>
    </location>
</feature>
<protein>
    <submittedName>
        <fullName evidence="2">Uncharacterized protein</fullName>
    </submittedName>
</protein>
<gene>
    <name evidence="2" type="ORF">P154DRAFT_599049</name>
</gene>
<sequence>MTLIPPSPSYARLPCIMEFLVSIFITFFYPFYHAQAVHAQRPNSFRHGVAGVQDVPVRTPTVTQTYMVTEQCPVLTSSDPLVLTVVYPSPDAQAIEVTSQSQVVTSYIPDHTWCVGAPMALVPVQTLDFENLQDEAIYSTSEAGTGSCKTVYATTKTTVCATTLTGLATKITISDCDQQVTFSSDYEFTLEIPTPTSMHLSLVTPPLIVKRMLTYWVAPWQSLTAGETPSDVDIKICTILEDGTLECIQYQEVWEVVVVTQTFTTSSTVDLVTTVSGPGELIIATTRVTVLSTIETISLSSTFLLETETVTESTSRGLKLMTRTGRWPRPKQTTTVLMTSITTQVRTIVKTRAQPWPLWN</sequence>
<evidence type="ECO:0000313" key="2">
    <source>
        <dbReference type="EMBL" id="KAF2000159.1"/>
    </source>
</evidence>
<dbReference type="OrthoDB" id="4121208at2759"/>
<name>A0A6A5WH89_9PLEO</name>
<organism evidence="2 3">
    <name type="scientific">Amniculicola lignicola CBS 123094</name>
    <dbReference type="NCBI Taxonomy" id="1392246"/>
    <lineage>
        <taxon>Eukaryota</taxon>
        <taxon>Fungi</taxon>
        <taxon>Dikarya</taxon>
        <taxon>Ascomycota</taxon>
        <taxon>Pezizomycotina</taxon>
        <taxon>Dothideomycetes</taxon>
        <taxon>Pleosporomycetidae</taxon>
        <taxon>Pleosporales</taxon>
        <taxon>Amniculicolaceae</taxon>
        <taxon>Amniculicola</taxon>
    </lineage>
</organism>
<dbReference type="EMBL" id="ML977590">
    <property type="protein sequence ID" value="KAF2000159.1"/>
    <property type="molecule type" value="Genomic_DNA"/>
</dbReference>